<dbReference type="RefSeq" id="WP_154460201.1">
    <property type="nucleotide sequence ID" value="NZ_VUMM01000010.1"/>
</dbReference>
<gene>
    <name evidence="5" type="ORF">FYJ50_06070</name>
</gene>
<dbReference type="GO" id="GO:0006508">
    <property type="term" value="P:proteolysis"/>
    <property type="evidence" value="ECO:0007669"/>
    <property type="project" value="UniProtKB-KW"/>
</dbReference>
<dbReference type="Pfam" id="PF03575">
    <property type="entry name" value="Peptidase_S51"/>
    <property type="match status" value="1"/>
</dbReference>
<evidence type="ECO:0000256" key="2">
    <source>
        <dbReference type="ARBA" id="ARBA00022670"/>
    </source>
</evidence>
<dbReference type="InterPro" id="IPR005320">
    <property type="entry name" value="Peptidase_S51"/>
</dbReference>
<evidence type="ECO:0000313" key="5">
    <source>
        <dbReference type="EMBL" id="MSS01663.1"/>
    </source>
</evidence>
<dbReference type="Proteomes" id="UP000470082">
    <property type="component" value="Unassembled WGS sequence"/>
</dbReference>
<dbReference type="SUPFAM" id="SSF52317">
    <property type="entry name" value="Class I glutamine amidotransferase-like"/>
    <property type="match status" value="1"/>
</dbReference>
<name>A0A7X2N384_9FIRM</name>
<proteinExistence type="inferred from homology"/>
<sequence length="242" mass="27955">MHIFLTSSPTGDLDGSRPVKGIDSFNQFLYNLKKLWKHSYRCAYICAEFKSYDSNDEAVQFFKKAFQDSNLFFSCFDCIDNRNHEKLDYDVILLGGGHVPSQNQYFKDYKIKEKLKEFDGILIGISAGSMNCANIVYAMPEEAGESINPGYQRFLTGLGYTDTQILPHYQMLKESVLDGKRLFEDIVYPDSYNHSFLCLVDGSYVYIHDGIETVYGLSYKIQDGRLELFRDHNEHRILKICE</sequence>
<keyword evidence="4" id="KW-0720">Serine protease</keyword>
<protein>
    <submittedName>
        <fullName evidence="5">Dipeptidase E</fullName>
    </submittedName>
</protein>
<accession>A0A7X2N384</accession>
<dbReference type="AlphaFoldDB" id="A0A7X2N384"/>
<evidence type="ECO:0000256" key="4">
    <source>
        <dbReference type="ARBA" id="ARBA00022825"/>
    </source>
</evidence>
<reference evidence="5 6" key="1">
    <citation type="submission" date="2019-08" db="EMBL/GenBank/DDBJ databases">
        <title>In-depth cultivation of the pig gut microbiome towards novel bacterial diversity and tailored functional studies.</title>
        <authorList>
            <person name="Wylensek D."/>
            <person name="Hitch T.C.A."/>
            <person name="Clavel T."/>
        </authorList>
    </citation>
    <scope>NUCLEOTIDE SEQUENCE [LARGE SCALE GENOMIC DNA]</scope>
    <source>
        <strain evidence="5 6">LKV-178-WT-2G</strain>
    </source>
</reference>
<comment type="caution">
    <text evidence="5">The sequence shown here is derived from an EMBL/GenBank/DDBJ whole genome shotgun (WGS) entry which is preliminary data.</text>
</comment>
<evidence type="ECO:0000256" key="3">
    <source>
        <dbReference type="ARBA" id="ARBA00022801"/>
    </source>
</evidence>
<dbReference type="EMBL" id="VUMM01000010">
    <property type="protein sequence ID" value="MSS01663.1"/>
    <property type="molecule type" value="Genomic_DNA"/>
</dbReference>
<dbReference type="Gene3D" id="3.40.50.880">
    <property type="match status" value="1"/>
</dbReference>
<organism evidence="5 6">
    <name type="scientific">Floccifex porci</name>
    <dbReference type="NCBI Taxonomy" id="2606629"/>
    <lineage>
        <taxon>Bacteria</taxon>
        <taxon>Bacillati</taxon>
        <taxon>Bacillota</taxon>
        <taxon>Erysipelotrichia</taxon>
        <taxon>Erysipelotrichales</taxon>
        <taxon>Erysipelotrichaceae</taxon>
        <taxon>Floccifex</taxon>
    </lineage>
</organism>
<keyword evidence="3" id="KW-0378">Hydrolase</keyword>
<comment type="similarity">
    <text evidence="1">Belongs to the peptidase S51 family.</text>
</comment>
<keyword evidence="2" id="KW-0645">Protease</keyword>
<keyword evidence="6" id="KW-1185">Reference proteome</keyword>
<evidence type="ECO:0000256" key="1">
    <source>
        <dbReference type="ARBA" id="ARBA00006534"/>
    </source>
</evidence>
<dbReference type="InterPro" id="IPR029062">
    <property type="entry name" value="Class_I_gatase-like"/>
</dbReference>
<evidence type="ECO:0000313" key="6">
    <source>
        <dbReference type="Proteomes" id="UP000470082"/>
    </source>
</evidence>
<dbReference type="GO" id="GO:0008236">
    <property type="term" value="F:serine-type peptidase activity"/>
    <property type="evidence" value="ECO:0007669"/>
    <property type="project" value="UniProtKB-KW"/>
</dbReference>